<keyword evidence="3" id="KW-1003">Cell membrane</keyword>
<dbReference type="SUPFAM" id="SSF161098">
    <property type="entry name" value="MetI-like"/>
    <property type="match status" value="1"/>
</dbReference>
<keyword evidence="6 7" id="KW-0472">Membrane</keyword>
<evidence type="ECO:0000256" key="4">
    <source>
        <dbReference type="ARBA" id="ARBA00022692"/>
    </source>
</evidence>
<gene>
    <name evidence="9" type="ORF">IFE08_05620</name>
</gene>
<dbReference type="InterPro" id="IPR035906">
    <property type="entry name" value="MetI-like_sf"/>
</dbReference>
<evidence type="ECO:0000259" key="8">
    <source>
        <dbReference type="PROSITE" id="PS50928"/>
    </source>
</evidence>
<dbReference type="Proteomes" id="UP000593915">
    <property type="component" value="Chromosome"/>
</dbReference>
<organism evidence="9 10">
    <name type="scientific">Treponema pedis</name>
    <dbReference type="NCBI Taxonomy" id="409322"/>
    <lineage>
        <taxon>Bacteria</taxon>
        <taxon>Pseudomonadati</taxon>
        <taxon>Spirochaetota</taxon>
        <taxon>Spirochaetia</taxon>
        <taxon>Spirochaetales</taxon>
        <taxon>Treponemataceae</taxon>
        <taxon>Treponema</taxon>
    </lineage>
</organism>
<protein>
    <submittedName>
        <fullName evidence="9">Phosphate/phosphonate ABC transporter permease</fullName>
    </submittedName>
</protein>
<comment type="subcellular location">
    <subcellularLocation>
        <location evidence="1 7">Cell membrane</location>
        <topology evidence="1 7">Multi-pass membrane protein</topology>
    </subcellularLocation>
</comment>
<feature type="transmembrane region" description="Helical" evidence="7">
    <location>
        <begin position="204"/>
        <end position="226"/>
    </location>
</feature>
<feature type="transmembrane region" description="Helical" evidence="7">
    <location>
        <begin position="103"/>
        <end position="124"/>
    </location>
</feature>
<keyword evidence="2 7" id="KW-0813">Transport</keyword>
<dbReference type="Gene3D" id="1.10.3720.10">
    <property type="entry name" value="MetI-like"/>
    <property type="match status" value="1"/>
</dbReference>
<feature type="transmembrane region" description="Helical" evidence="7">
    <location>
        <begin position="136"/>
        <end position="159"/>
    </location>
</feature>
<evidence type="ECO:0000256" key="1">
    <source>
        <dbReference type="ARBA" id="ARBA00004651"/>
    </source>
</evidence>
<evidence type="ECO:0000256" key="7">
    <source>
        <dbReference type="RuleBase" id="RU363032"/>
    </source>
</evidence>
<reference evidence="9 10" key="1">
    <citation type="submission" date="2020-09" db="EMBL/GenBank/DDBJ databases">
        <title>Characterization of Treponema spp. from bovine digital dermatitis in Korea.</title>
        <authorList>
            <person name="Espiritu H.M."/>
            <person name="Cho Y.I."/>
            <person name="Mamuad L."/>
        </authorList>
    </citation>
    <scope>NUCLEOTIDE SEQUENCE [LARGE SCALE GENOMIC DNA]</scope>
    <source>
        <strain evidence="9 10">KS1</strain>
    </source>
</reference>
<dbReference type="GO" id="GO:0055085">
    <property type="term" value="P:transmembrane transport"/>
    <property type="evidence" value="ECO:0007669"/>
    <property type="project" value="InterPro"/>
</dbReference>
<dbReference type="PANTHER" id="PTHR30043">
    <property type="entry name" value="PHOSPHONATES TRANSPORT SYSTEM PERMEASE PROTEIN"/>
    <property type="match status" value="1"/>
</dbReference>
<comment type="similarity">
    <text evidence="7">Belongs to the binding-protein-dependent transport system permease family.</text>
</comment>
<dbReference type="AlphaFoldDB" id="A0A7S6WR83"/>
<feature type="transmembrane region" description="Helical" evidence="7">
    <location>
        <begin position="166"/>
        <end position="184"/>
    </location>
</feature>
<keyword evidence="4 7" id="KW-0812">Transmembrane</keyword>
<feature type="domain" description="ABC transmembrane type-1" evidence="8">
    <location>
        <begin position="99"/>
        <end position="282"/>
    </location>
</feature>
<feature type="transmembrane region" description="Helical" evidence="7">
    <location>
        <begin position="40"/>
        <end position="59"/>
    </location>
</feature>
<dbReference type="InterPro" id="IPR000515">
    <property type="entry name" value="MetI-like"/>
</dbReference>
<dbReference type="PANTHER" id="PTHR30043:SF1">
    <property type="entry name" value="ABC TRANSPORT SYSTEM PERMEASE PROTEIN P69"/>
    <property type="match status" value="1"/>
</dbReference>
<proteinExistence type="inferred from homology"/>
<accession>A0A7S6WR83</accession>
<dbReference type="GO" id="GO:0005886">
    <property type="term" value="C:plasma membrane"/>
    <property type="evidence" value="ECO:0007669"/>
    <property type="project" value="UniProtKB-SubCell"/>
</dbReference>
<evidence type="ECO:0000256" key="5">
    <source>
        <dbReference type="ARBA" id="ARBA00022989"/>
    </source>
</evidence>
<feature type="transmembrane region" description="Helical" evidence="7">
    <location>
        <begin position="238"/>
        <end position="256"/>
    </location>
</feature>
<dbReference type="EMBL" id="CP061839">
    <property type="protein sequence ID" value="QOW61841.1"/>
    <property type="molecule type" value="Genomic_DNA"/>
</dbReference>
<evidence type="ECO:0000256" key="6">
    <source>
        <dbReference type="ARBA" id="ARBA00023136"/>
    </source>
</evidence>
<evidence type="ECO:0000313" key="10">
    <source>
        <dbReference type="Proteomes" id="UP000593915"/>
    </source>
</evidence>
<evidence type="ECO:0000256" key="2">
    <source>
        <dbReference type="ARBA" id="ARBA00022448"/>
    </source>
</evidence>
<evidence type="ECO:0000256" key="3">
    <source>
        <dbReference type="ARBA" id="ARBA00022475"/>
    </source>
</evidence>
<dbReference type="Pfam" id="PF00528">
    <property type="entry name" value="BPD_transp_1"/>
    <property type="match status" value="1"/>
</dbReference>
<keyword evidence="5 7" id="KW-1133">Transmembrane helix</keyword>
<feature type="transmembrane region" description="Helical" evidence="7">
    <location>
        <begin position="262"/>
        <end position="281"/>
    </location>
</feature>
<evidence type="ECO:0000313" key="9">
    <source>
        <dbReference type="EMBL" id="QOW61841.1"/>
    </source>
</evidence>
<dbReference type="PROSITE" id="PS50928">
    <property type="entry name" value="ABC_TM1"/>
    <property type="match status" value="1"/>
</dbReference>
<name>A0A7S6WR83_9SPIR</name>
<sequence length="290" mass="32075">MKFDLKANKEHKKISFYNNKSDLNSSSLLKNRNFFLIKKIKVCLIIILFFLIYNAASYITGFKNISIIFKLPSGFIWLLKNFIPDSASLKYLPAILKSFGETCAIAVAASTTAGFLAFGLAVLGSETTGINKFFKLGLTLSASFFRNIPLVAWAMLLLFSFKQNNFTGFAALLIVTFGHLLRAFKEMIDETSSESFEALRAAGSSYISAVFQGVLPNAAPALVSWLLYTIENNVRDSALIGILTGTGIGFLFNFYFKSFRYNSAGLIILVLVIAVLLIDIVSNRIRKGLL</sequence>
<dbReference type="RefSeq" id="WP_024470300.1">
    <property type="nucleotide sequence ID" value="NZ_CP061839.1"/>
</dbReference>